<dbReference type="EMBL" id="WKPI01000073">
    <property type="protein sequence ID" value="MSC35302.1"/>
    <property type="molecule type" value="Genomic_DNA"/>
</dbReference>
<evidence type="ECO:0000313" key="1">
    <source>
        <dbReference type="EMBL" id="MSA91486.1"/>
    </source>
</evidence>
<keyword evidence="4" id="KW-1185">Reference proteome</keyword>
<dbReference type="Proteomes" id="UP000480929">
    <property type="component" value="Unassembled WGS sequence"/>
</dbReference>
<dbReference type="OrthoDB" id="2327863at2"/>
<evidence type="ECO:0000313" key="4">
    <source>
        <dbReference type="Proteomes" id="UP000480929"/>
    </source>
</evidence>
<dbReference type="EMBL" id="WKPJ01000066">
    <property type="protein sequence ID" value="MSA91486.1"/>
    <property type="molecule type" value="Genomic_DNA"/>
</dbReference>
<organism evidence="1 3">
    <name type="scientific">Holdemania massiliensis</name>
    <dbReference type="NCBI Taxonomy" id="1468449"/>
    <lineage>
        <taxon>Bacteria</taxon>
        <taxon>Bacillati</taxon>
        <taxon>Bacillota</taxon>
        <taxon>Erysipelotrichia</taxon>
        <taxon>Erysipelotrichales</taxon>
        <taxon>Erysipelotrichaceae</taxon>
        <taxon>Holdemania</taxon>
    </lineage>
</organism>
<dbReference type="AlphaFoldDB" id="A0A6N7SDX1"/>
<sequence length="124" mass="13918">MYKVIEIVDNTQIIINYGTAQGAREDKQVRVFSIGRSVVDPETNEDLGTWNVIKATLTITEAFRYFSICSNKEVKTSSVLEPFPSGFTRTVTKFNNINVDENQITNNKNEPAAPIQVGDFVEIL</sequence>
<name>A0A6N7SDX1_9FIRM</name>
<dbReference type="Proteomes" id="UP000433575">
    <property type="component" value="Unassembled WGS sequence"/>
</dbReference>
<accession>A0A6N7SDX1</accession>
<reference evidence="3 4" key="1">
    <citation type="journal article" date="2019" name="Nat. Med.">
        <title>A library of human gut bacterial isolates paired with longitudinal multiomics data enables mechanistic microbiome research.</title>
        <authorList>
            <person name="Poyet M."/>
            <person name="Groussin M."/>
            <person name="Gibbons S.M."/>
            <person name="Avila-Pacheco J."/>
            <person name="Jiang X."/>
            <person name="Kearney S.M."/>
            <person name="Perrotta A.R."/>
            <person name="Berdy B."/>
            <person name="Zhao S."/>
            <person name="Lieberman T.D."/>
            <person name="Swanson P.K."/>
            <person name="Smith M."/>
            <person name="Roesemann S."/>
            <person name="Alexander J.E."/>
            <person name="Rich S.A."/>
            <person name="Livny J."/>
            <person name="Vlamakis H."/>
            <person name="Clish C."/>
            <person name="Bullock K."/>
            <person name="Deik A."/>
            <person name="Scott J."/>
            <person name="Pierce K.A."/>
            <person name="Xavier R.J."/>
            <person name="Alm E.J."/>
        </authorList>
    </citation>
    <scope>NUCLEOTIDE SEQUENCE [LARGE SCALE GENOMIC DNA]</scope>
    <source>
        <strain evidence="1 3">BIOML-A4</strain>
        <strain evidence="2 4">BIOML-A5</strain>
    </source>
</reference>
<gene>
    <name evidence="2" type="ORF">GKD88_19530</name>
    <name evidence="1" type="ORF">GKE08_19420</name>
</gene>
<dbReference type="RefSeq" id="WP_151848907.1">
    <property type="nucleotide sequence ID" value="NZ_JBGLEF010000002.1"/>
</dbReference>
<protein>
    <submittedName>
        <fullName evidence="1">Uncharacterized protein</fullName>
    </submittedName>
</protein>
<evidence type="ECO:0000313" key="3">
    <source>
        <dbReference type="Proteomes" id="UP000433575"/>
    </source>
</evidence>
<proteinExistence type="predicted"/>
<evidence type="ECO:0000313" key="2">
    <source>
        <dbReference type="EMBL" id="MSC35302.1"/>
    </source>
</evidence>
<comment type="caution">
    <text evidence="1">The sequence shown here is derived from an EMBL/GenBank/DDBJ whole genome shotgun (WGS) entry which is preliminary data.</text>
</comment>